<name>A0A2K8SKY5_9NOSO</name>
<dbReference type="EMBL" id="CP024785">
    <property type="protein sequence ID" value="AUB36068.1"/>
    <property type="molecule type" value="Genomic_DNA"/>
</dbReference>
<evidence type="ECO:0000313" key="1">
    <source>
        <dbReference type="EMBL" id="AUB36068.1"/>
    </source>
</evidence>
<dbReference type="Proteomes" id="UP000232003">
    <property type="component" value="Chromosome"/>
</dbReference>
<sequence length="103" mass="11631">MKDKLTIVAKRSFTPAEFIKMQQCIEAEANGNTLFFWVEDCIRLVSVSYYDWLVFASGMQMQVGCVRQNINLGTTTWLTSIEGTQYEFGERIEAVAACLAFGV</sequence>
<dbReference type="KEGG" id="nfl:COO91_01967"/>
<accession>A0A2K8SKY5</accession>
<reference evidence="1 2" key="1">
    <citation type="submission" date="2017-11" db="EMBL/GenBank/DDBJ databases">
        <title>Complete genome of a free-living desiccation-tolerant cyanobacterium and its photosynthetic adaptation to extreme terrestrial habitat.</title>
        <authorList>
            <person name="Shang J."/>
        </authorList>
    </citation>
    <scope>NUCLEOTIDE SEQUENCE [LARGE SCALE GENOMIC DNA]</scope>
    <source>
        <strain evidence="1 2">CCNUN1</strain>
    </source>
</reference>
<keyword evidence="2" id="KW-1185">Reference proteome</keyword>
<gene>
    <name evidence="1" type="ORF">COO91_01967</name>
</gene>
<organism evidence="1 2">
    <name type="scientific">Nostoc flagelliforme CCNUN1</name>
    <dbReference type="NCBI Taxonomy" id="2038116"/>
    <lineage>
        <taxon>Bacteria</taxon>
        <taxon>Bacillati</taxon>
        <taxon>Cyanobacteriota</taxon>
        <taxon>Cyanophyceae</taxon>
        <taxon>Nostocales</taxon>
        <taxon>Nostocaceae</taxon>
        <taxon>Nostoc</taxon>
    </lineage>
</organism>
<protein>
    <submittedName>
        <fullName evidence="1">Uncharacterized protein</fullName>
    </submittedName>
</protein>
<proteinExistence type="predicted"/>
<dbReference type="AlphaFoldDB" id="A0A2K8SKY5"/>
<evidence type="ECO:0000313" key="2">
    <source>
        <dbReference type="Proteomes" id="UP000232003"/>
    </source>
</evidence>
<dbReference type="RefSeq" id="WP_167407604.1">
    <property type="nucleotide sequence ID" value="NZ_CP024785.1"/>
</dbReference>